<dbReference type="EMBL" id="QCYY01002723">
    <property type="protein sequence ID" value="ROT68044.1"/>
    <property type="molecule type" value="Genomic_DNA"/>
</dbReference>
<reference evidence="3 4" key="1">
    <citation type="submission" date="2018-04" db="EMBL/GenBank/DDBJ databases">
        <authorList>
            <person name="Zhang X."/>
            <person name="Yuan J."/>
            <person name="Li F."/>
            <person name="Xiang J."/>
        </authorList>
    </citation>
    <scope>NUCLEOTIDE SEQUENCE [LARGE SCALE GENOMIC DNA]</scope>
    <source>
        <tissue evidence="3">Muscle</tissue>
    </source>
</reference>
<dbReference type="Proteomes" id="UP000283509">
    <property type="component" value="Unassembled WGS sequence"/>
</dbReference>
<evidence type="ECO:0000313" key="3">
    <source>
        <dbReference type="EMBL" id="ROT68044.1"/>
    </source>
</evidence>
<accession>A0A3R7LYL5</accession>
<protein>
    <submittedName>
        <fullName evidence="3">Uncharacterized protein</fullName>
    </submittedName>
</protein>
<feature type="region of interest" description="Disordered" evidence="1">
    <location>
        <begin position="99"/>
        <end position="130"/>
    </location>
</feature>
<name>A0A3R7LYL5_PENVA</name>
<dbReference type="AlphaFoldDB" id="A0A3R7LYL5"/>
<feature type="signal peptide" evidence="2">
    <location>
        <begin position="1"/>
        <end position="18"/>
    </location>
</feature>
<dbReference type="OrthoDB" id="6359124at2759"/>
<keyword evidence="2" id="KW-0732">Signal</keyword>
<evidence type="ECO:0000256" key="1">
    <source>
        <dbReference type="SAM" id="MobiDB-lite"/>
    </source>
</evidence>
<sequence>MSVKLKCLLCFCAAVLLAVEVTLVSIYWQRDSGPHSGFSGSASAWGKDGLGTAWGSGGLGGARRASECRSMFEMNSDGKRVSRDTDHYEDLSVALPFHPRHRGASQSPSGTPGSRALRGEATDPRTSLTGGRLPYLPCQLQEYWPELTLDCMRARLDRGRKLWILFAGDSKIRNIFLSFLNLTRAMEYNISFMNTSGSLEDVISKLDNFMWENFDAVSKVNPSLRVTLRFSVFLMSSFSTFEYRNDVQLLKRLAAGTDPVPDLLVTGYSTWTLGQLDWGHVIPNLSVLDLMREGLSRVVPLLHRISLRTRVLVLSESRLKPFARHSTPIRPAIFSDSNIEWSDMVFLHYIREVEESEIRGPNPSRAERDWLKADSEGLWWWDSLLPHGLAVRALCAELHAENLTLTPQYGRLRCNDTNHDGETTREVGATMLLNLMCNTAVTLQADSACCQ</sequence>
<organism evidence="3 4">
    <name type="scientific">Penaeus vannamei</name>
    <name type="common">Whiteleg shrimp</name>
    <name type="synonym">Litopenaeus vannamei</name>
    <dbReference type="NCBI Taxonomy" id="6689"/>
    <lineage>
        <taxon>Eukaryota</taxon>
        <taxon>Metazoa</taxon>
        <taxon>Ecdysozoa</taxon>
        <taxon>Arthropoda</taxon>
        <taxon>Crustacea</taxon>
        <taxon>Multicrustacea</taxon>
        <taxon>Malacostraca</taxon>
        <taxon>Eumalacostraca</taxon>
        <taxon>Eucarida</taxon>
        <taxon>Decapoda</taxon>
        <taxon>Dendrobranchiata</taxon>
        <taxon>Penaeoidea</taxon>
        <taxon>Penaeidae</taxon>
        <taxon>Penaeus</taxon>
    </lineage>
</organism>
<reference evidence="3 4" key="2">
    <citation type="submission" date="2019-01" db="EMBL/GenBank/DDBJ databases">
        <title>The decoding of complex shrimp genome reveals the adaptation for benthos swimmer, frequently molting mechanism and breeding impact on genome.</title>
        <authorList>
            <person name="Sun Y."/>
            <person name="Gao Y."/>
            <person name="Yu Y."/>
        </authorList>
    </citation>
    <scope>NUCLEOTIDE SEQUENCE [LARGE SCALE GENOMIC DNA]</scope>
    <source>
        <tissue evidence="3">Muscle</tissue>
    </source>
</reference>
<keyword evidence="4" id="KW-1185">Reference proteome</keyword>
<feature type="chain" id="PRO_5018735664" evidence="2">
    <location>
        <begin position="19"/>
        <end position="451"/>
    </location>
</feature>
<gene>
    <name evidence="3" type="ORF">C7M84_013823</name>
</gene>
<comment type="caution">
    <text evidence="3">The sequence shown here is derived from an EMBL/GenBank/DDBJ whole genome shotgun (WGS) entry which is preliminary data.</text>
</comment>
<evidence type="ECO:0000313" key="4">
    <source>
        <dbReference type="Proteomes" id="UP000283509"/>
    </source>
</evidence>
<proteinExistence type="predicted"/>
<evidence type="ECO:0000256" key="2">
    <source>
        <dbReference type="SAM" id="SignalP"/>
    </source>
</evidence>